<evidence type="ECO:0000313" key="2">
    <source>
        <dbReference type="EMBL" id="MBD2842450.1"/>
    </source>
</evidence>
<evidence type="ECO:0000256" key="1">
    <source>
        <dbReference type="SAM" id="Phobius"/>
    </source>
</evidence>
<gene>
    <name evidence="2" type="ORF">IB285_09300</name>
</gene>
<feature type="transmembrane region" description="Helical" evidence="1">
    <location>
        <begin position="184"/>
        <end position="207"/>
    </location>
</feature>
<name>A0ABR8KSZ2_9SPHN</name>
<keyword evidence="1" id="KW-0812">Transmembrane</keyword>
<feature type="transmembrane region" description="Helical" evidence="1">
    <location>
        <begin position="269"/>
        <end position="289"/>
    </location>
</feature>
<feature type="transmembrane region" description="Helical" evidence="1">
    <location>
        <begin position="26"/>
        <end position="46"/>
    </location>
</feature>
<protein>
    <recommendedName>
        <fullName evidence="4">Glycosyltransferase RgtA/B/C/D-like domain-containing protein</fullName>
    </recommendedName>
</protein>
<proteinExistence type="predicted"/>
<feature type="transmembrane region" description="Helical" evidence="1">
    <location>
        <begin position="219"/>
        <end position="243"/>
    </location>
</feature>
<comment type="caution">
    <text evidence="2">The sequence shown here is derived from an EMBL/GenBank/DDBJ whole genome shotgun (WGS) entry which is preliminary data.</text>
</comment>
<feature type="transmembrane region" description="Helical" evidence="1">
    <location>
        <begin position="296"/>
        <end position="312"/>
    </location>
</feature>
<organism evidence="2 3">
    <name type="scientific">Erythrobacter rubeus</name>
    <dbReference type="NCBI Taxonomy" id="2760803"/>
    <lineage>
        <taxon>Bacteria</taxon>
        <taxon>Pseudomonadati</taxon>
        <taxon>Pseudomonadota</taxon>
        <taxon>Alphaproteobacteria</taxon>
        <taxon>Sphingomonadales</taxon>
        <taxon>Erythrobacteraceae</taxon>
        <taxon>Erythrobacter/Porphyrobacter group</taxon>
        <taxon>Erythrobacter</taxon>
    </lineage>
</organism>
<evidence type="ECO:0000313" key="3">
    <source>
        <dbReference type="Proteomes" id="UP000635384"/>
    </source>
</evidence>
<reference evidence="2 3" key="1">
    <citation type="submission" date="2020-09" db="EMBL/GenBank/DDBJ databases">
        <authorList>
            <person name="Yoon J.-W."/>
        </authorList>
    </citation>
    <scope>NUCLEOTIDE SEQUENCE [LARGE SCALE GENOMIC DNA]</scope>
    <source>
        <strain evidence="2 3">KMU-140</strain>
    </source>
</reference>
<keyword evidence="3" id="KW-1185">Reference proteome</keyword>
<evidence type="ECO:0008006" key="4">
    <source>
        <dbReference type="Google" id="ProtNLM"/>
    </source>
</evidence>
<feature type="transmembrane region" description="Helical" evidence="1">
    <location>
        <begin position="97"/>
        <end position="119"/>
    </location>
</feature>
<feature type="transmembrane region" description="Helical" evidence="1">
    <location>
        <begin position="126"/>
        <end position="147"/>
    </location>
</feature>
<dbReference type="Proteomes" id="UP000635384">
    <property type="component" value="Unassembled WGS sequence"/>
</dbReference>
<keyword evidence="1" id="KW-0472">Membrane</keyword>
<feature type="transmembrane region" description="Helical" evidence="1">
    <location>
        <begin position="318"/>
        <end position="335"/>
    </location>
</feature>
<keyword evidence="1" id="KW-1133">Transmembrane helix</keyword>
<sequence>MIIGLWNSRAPTPGTSRSVDRLEITLSHFALAGVAFAGLIFFYGSIYSVHHDLAGGVLTARLAVTLGSSFEDFSSYFPPAERAWFSLAVWFSQLTRLSLPIAVVIMTATAVLFSAGLGYQIRRETAGASVVFLIAPAAIFIVLPIVFKNVFGLREHLVMLGIWPYLVLRISDPDGKLIAGRTRIIVGLWLGATLLMKYLYSVIVLLVELVDAAIKRRPLLLFRIENLISGAIVAIYLLVWLVLDPAQREAIGVIVNAIDANLTDQTTNLQQAAISMSLAAFFVAIAFVFKVPARQTLIGLAVVSGTVIAAWIQSRWYSHHLFPVTAAYVAWLWIVHRDVKAIWLVGIAVVLLRPIGGELLSTTPYQKGVTELDQAMEAAGFSVEGKRVGVLIMNPSPVSQYLAANGAWRWNASVNNSYVAAELEPFDTPENAALVPPPLTFEEPGREILHDEFLRLWEDMPPDALILDQTTSWPLRHVIVDWTHVFSNDPRFNALLAQYRPVLEHKGEYVRFRYYVRKD</sequence>
<dbReference type="EMBL" id="JACXLC010000001">
    <property type="protein sequence ID" value="MBD2842450.1"/>
    <property type="molecule type" value="Genomic_DNA"/>
</dbReference>
<accession>A0ABR8KSZ2</accession>